<reference evidence="3" key="1">
    <citation type="journal article" date="2013" name="Ind. Biotechnol.">
        <title>Comparative genomics analysis of Trichoderma reesei strains.</title>
        <authorList>
            <person name="Koike H."/>
            <person name="Aerts A."/>
            <person name="LaButti K."/>
            <person name="Grigoriev I.V."/>
            <person name="Baker S.E."/>
        </authorList>
    </citation>
    <scope>NUCLEOTIDE SEQUENCE [LARGE SCALE GENOMIC DNA]</scope>
    <source>
        <strain evidence="3">ATCC 56765 / BCRC 32924 / NRRL 11460 / Rut C-30</strain>
    </source>
</reference>
<accession>A0A024S4N4</accession>
<protein>
    <recommendedName>
        <fullName evidence="4">Cerato-platanin</fullName>
    </recommendedName>
</protein>
<dbReference type="KEGG" id="trr:M419DRAFT_84315"/>
<dbReference type="PANTHER" id="PTHR38850:SF2">
    <property type="entry name" value="CERATO-PLATANIN"/>
    <property type="match status" value="1"/>
</dbReference>
<proteinExistence type="predicted"/>
<feature type="signal peptide" evidence="1">
    <location>
        <begin position="1"/>
        <end position="23"/>
    </location>
</feature>
<keyword evidence="1" id="KW-0732">Signal</keyword>
<dbReference type="OrthoDB" id="5370830at2759"/>
<evidence type="ECO:0000313" key="2">
    <source>
        <dbReference type="EMBL" id="ETS00284.1"/>
    </source>
</evidence>
<evidence type="ECO:0000256" key="1">
    <source>
        <dbReference type="SAM" id="SignalP"/>
    </source>
</evidence>
<organism evidence="2 3">
    <name type="scientific">Hypocrea jecorina (strain ATCC 56765 / BCRC 32924 / NRRL 11460 / Rut C-30)</name>
    <name type="common">Trichoderma reesei</name>
    <dbReference type="NCBI Taxonomy" id="1344414"/>
    <lineage>
        <taxon>Eukaryota</taxon>
        <taxon>Fungi</taxon>
        <taxon>Dikarya</taxon>
        <taxon>Ascomycota</taxon>
        <taxon>Pezizomycotina</taxon>
        <taxon>Sordariomycetes</taxon>
        <taxon>Hypocreomycetidae</taxon>
        <taxon>Hypocreales</taxon>
        <taxon>Hypocreaceae</taxon>
        <taxon>Trichoderma</taxon>
    </lineage>
</organism>
<dbReference type="EMBL" id="KI911153">
    <property type="protein sequence ID" value="ETS00284.1"/>
    <property type="molecule type" value="Genomic_DNA"/>
</dbReference>
<gene>
    <name evidence="2" type="ORF">M419DRAFT_84315</name>
</gene>
<dbReference type="AlphaFoldDB" id="A0A024S4N4"/>
<dbReference type="HOGENOM" id="CLU_083928_1_0_1"/>
<evidence type="ECO:0008006" key="4">
    <source>
        <dbReference type="Google" id="ProtNLM"/>
    </source>
</evidence>
<dbReference type="Proteomes" id="UP000024376">
    <property type="component" value="Unassembled WGS sequence"/>
</dbReference>
<evidence type="ECO:0000313" key="3">
    <source>
        <dbReference type="Proteomes" id="UP000024376"/>
    </source>
</evidence>
<sequence length="222" mass="23702">MLSLNTITGLLLAAAATTTPVSAAVLPRAGTVSITPHEQYSSSVGVLGCLINTNRVAYWPSPPDCNNLCVELKYQGRTVHVLKIDQSGGANDISYDAWNFLLSGKSATESPRTGGGFNVDWAYVGMDKCKGLLHNGKLPFAAANSMNFISGCLGQKDSWVAKNYELINIVDPVCHYGWNEVCKLNLAVSNQPSCPHQLGDPHQGTGLSVTNIQYGTGKPYKA</sequence>
<feature type="chain" id="PRO_5001534028" description="Cerato-platanin" evidence="1">
    <location>
        <begin position="24"/>
        <end position="222"/>
    </location>
</feature>
<dbReference type="PANTHER" id="PTHR38850">
    <property type="entry name" value="CERATO-PLATANIN"/>
    <property type="match status" value="1"/>
</dbReference>
<name>A0A024S4N4_HYPJR</name>